<dbReference type="Pfam" id="PF14769">
    <property type="entry name" value="CLAMP"/>
    <property type="match status" value="1"/>
</dbReference>
<evidence type="ECO:0000256" key="1">
    <source>
        <dbReference type="SAM" id="Coils"/>
    </source>
</evidence>
<comment type="caution">
    <text evidence="3">The sequence shown here is derived from an EMBL/GenBank/DDBJ whole genome shotgun (WGS) entry which is preliminary data.</text>
</comment>
<feature type="region of interest" description="Disordered" evidence="2">
    <location>
        <begin position="640"/>
        <end position="683"/>
    </location>
</feature>
<sequence length="775" mass="85135">MAPKKAPVEEPPPEEAEPAEPPPPVEGDERELESGLKLVLRPNDVGKIWAQSDYASQSQLLTELLGLEVAHPAEARRDIVCDFHLFNLMHAKTLCLTQRQGAVFGTIMALVLDMMAGWPMHAESEGSELPDVPPLRERTFDETVAAPTAAQCFQQYERLLLQHSVNAPPSRLAIFGSSEARLLSDYASTTLFKHALLYQFCARCEREVQTLRFNIDLDRPVVPPDLATAKKKSSRTNTNNTPAADAESGAERQEKTTGDSVQEGPSEEDEIQRIVEEKLQETEARLQAKLEAREDAFRARPGVLDEVLEPQTCVLFDGSRSLRLDGLLTWALFHKPLEFYGESETVLKPTGLETETYADSTSATSESVGSLSADVQLWVIMQSEAAIFHIVAVSMRSVVTITLQWLGAHGGTDERALRGLLQFFVCADARRLSSEEVPLRLRYRELVTTAFQLPEVRAVALAQSSAIASQKLAPGVTHNSSKAPDVVDLEDGDKDLTPTPATSKVPDKGPGEAQPPGVAAAVFQAVEAVEAAEAAEAEAEAVAREEALRRALTVSDTEEVAKRKRVEARQMRAGQNTWNFGGSPPTASNDRFRENEADLEMHRKRQVSGTGARAPESAQQGLKRRLQERRELLAEEVQKLKKQRNLSGSREALQSDDIGDRPSLSELRGYSSMEDLHDGEDMDDSAKFGELEALRTITPPTMVEIECECEKARQTALEQLRATLAQELAAAGEERQRAEDELQQRQAEEAQILEALRQAVLRSSRSASSGAAAAQ</sequence>
<organism evidence="3 4">
    <name type="scientific">Polarella glacialis</name>
    <name type="common">Dinoflagellate</name>
    <dbReference type="NCBI Taxonomy" id="89957"/>
    <lineage>
        <taxon>Eukaryota</taxon>
        <taxon>Sar</taxon>
        <taxon>Alveolata</taxon>
        <taxon>Dinophyceae</taxon>
        <taxon>Suessiales</taxon>
        <taxon>Suessiaceae</taxon>
        <taxon>Polarella</taxon>
    </lineage>
</organism>
<accession>A0A813JZT8</accession>
<feature type="region of interest" description="Disordered" evidence="2">
    <location>
        <begin position="602"/>
        <end position="624"/>
    </location>
</feature>
<feature type="region of interest" description="Disordered" evidence="2">
    <location>
        <begin position="227"/>
        <end position="269"/>
    </location>
</feature>
<dbReference type="PANTHER" id="PTHR28457">
    <property type="entry name" value="COILED-COIL DOMAIN-CONTAINING PROTEIN 189"/>
    <property type="match status" value="1"/>
</dbReference>
<dbReference type="PANTHER" id="PTHR28457:SF1">
    <property type="entry name" value="CILIA- AND FLAGELLA-ASSOCIATED PROTEIN 119"/>
    <property type="match status" value="1"/>
</dbReference>
<feature type="coiled-coil region" evidence="1">
    <location>
        <begin position="717"/>
        <end position="759"/>
    </location>
</feature>
<keyword evidence="1" id="KW-0175">Coiled coil</keyword>
<proteinExistence type="predicted"/>
<gene>
    <name evidence="3" type="ORF">PGLA2088_LOCUS25788</name>
</gene>
<protein>
    <submittedName>
        <fullName evidence="3">Uncharacterized protein</fullName>
    </submittedName>
</protein>
<dbReference type="InterPro" id="IPR032727">
    <property type="entry name" value="CLAMP"/>
</dbReference>
<dbReference type="AlphaFoldDB" id="A0A813JZT8"/>
<evidence type="ECO:0000313" key="4">
    <source>
        <dbReference type="Proteomes" id="UP000626109"/>
    </source>
</evidence>
<evidence type="ECO:0000256" key="2">
    <source>
        <dbReference type="SAM" id="MobiDB-lite"/>
    </source>
</evidence>
<evidence type="ECO:0000313" key="3">
    <source>
        <dbReference type="EMBL" id="CAE8688170.1"/>
    </source>
</evidence>
<name>A0A813JZT8_POLGL</name>
<dbReference type="Proteomes" id="UP000626109">
    <property type="component" value="Unassembled WGS sequence"/>
</dbReference>
<feature type="region of interest" description="Disordered" evidence="2">
    <location>
        <begin position="1"/>
        <end position="33"/>
    </location>
</feature>
<reference evidence="3" key="1">
    <citation type="submission" date="2021-02" db="EMBL/GenBank/DDBJ databases">
        <authorList>
            <person name="Dougan E. K."/>
            <person name="Rhodes N."/>
            <person name="Thang M."/>
            <person name="Chan C."/>
        </authorList>
    </citation>
    <scope>NUCLEOTIDE SEQUENCE</scope>
</reference>
<feature type="region of interest" description="Disordered" evidence="2">
    <location>
        <begin position="472"/>
        <end position="516"/>
    </location>
</feature>
<dbReference type="EMBL" id="CAJNNW010026855">
    <property type="protein sequence ID" value="CAE8688170.1"/>
    <property type="molecule type" value="Genomic_DNA"/>
</dbReference>